<comment type="similarity">
    <text evidence="1">Belongs to the aldolase class II family.</text>
</comment>
<organism evidence="3 4">
    <name type="scientific">Granulosicoccus antarcticus IMCC3135</name>
    <dbReference type="NCBI Taxonomy" id="1192854"/>
    <lineage>
        <taxon>Bacteria</taxon>
        <taxon>Pseudomonadati</taxon>
        <taxon>Pseudomonadota</taxon>
        <taxon>Gammaproteobacteria</taxon>
        <taxon>Chromatiales</taxon>
        <taxon>Granulosicoccaceae</taxon>
        <taxon>Granulosicoccus</taxon>
    </lineage>
</organism>
<protein>
    <submittedName>
        <fullName evidence="3">Decarboxylase NovR</fullName>
        <ecNumber evidence="3">4.1.-.-</ecNumber>
    </submittedName>
</protein>
<dbReference type="SUPFAM" id="SSF53639">
    <property type="entry name" value="AraD/HMP-PK domain-like"/>
    <property type="match status" value="1"/>
</dbReference>
<dbReference type="Proteomes" id="UP000250079">
    <property type="component" value="Chromosome"/>
</dbReference>
<accession>A0A2Z2P1A6</accession>
<dbReference type="EC" id="4.1.-.-" evidence="3"/>
<dbReference type="InterPro" id="IPR036409">
    <property type="entry name" value="Aldolase_II/adducin_N_sf"/>
</dbReference>
<dbReference type="EMBL" id="CP018632">
    <property type="protein sequence ID" value="ASJ73334.1"/>
    <property type="molecule type" value="Genomic_DNA"/>
</dbReference>
<dbReference type="AlphaFoldDB" id="A0A2Z2P1A6"/>
<dbReference type="SMART" id="SM01007">
    <property type="entry name" value="Aldolase_II"/>
    <property type="match status" value="1"/>
</dbReference>
<gene>
    <name evidence="3" type="primary">novR_2</name>
    <name evidence="3" type="ORF">IMCC3135_16260</name>
</gene>
<dbReference type="GO" id="GO:0016829">
    <property type="term" value="F:lyase activity"/>
    <property type="evidence" value="ECO:0007669"/>
    <property type="project" value="UniProtKB-KW"/>
</dbReference>
<dbReference type="Pfam" id="PF00596">
    <property type="entry name" value="Aldolase_II"/>
    <property type="match status" value="1"/>
</dbReference>
<dbReference type="PANTHER" id="PTHR10672">
    <property type="entry name" value="ADDUCIN"/>
    <property type="match status" value="1"/>
</dbReference>
<evidence type="ECO:0000313" key="3">
    <source>
        <dbReference type="EMBL" id="ASJ73334.1"/>
    </source>
</evidence>
<dbReference type="NCBIfam" id="NF005068">
    <property type="entry name" value="PRK06486.1"/>
    <property type="match status" value="1"/>
</dbReference>
<dbReference type="GO" id="GO:0005856">
    <property type="term" value="C:cytoskeleton"/>
    <property type="evidence" value="ECO:0007669"/>
    <property type="project" value="TreeGrafter"/>
</dbReference>
<dbReference type="Gene3D" id="3.40.225.10">
    <property type="entry name" value="Class II aldolase/adducin N-terminal domain"/>
    <property type="match status" value="1"/>
</dbReference>
<dbReference type="GO" id="GO:0051015">
    <property type="term" value="F:actin filament binding"/>
    <property type="evidence" value="ECO:0007669"/>
    <property type="project" value="TreeGrafter"/>
</dbReference>
<evidence type="ECO:0000313" key="4">
    <source>
        <dbReference type="Proteomes" id="UP000250079"/>
    </source>
</evidence>
<evidence type="ECO:0000259" key="2">
    <source>
        <dbReference type="SMART" id="SM01007"/>
    </source>
</evidence>
<sequence>MQQHATSEISSSLDSVSSVQTDREQLSYAFRLAEAFGFHEGICNHFSVKLDGDSERYLINPYGTHWSEMTPQALLMIDGDGTVLEGEGMVEDSAKFIHISGHRANPRHKALLHTHMPYATALTMIEGGRLEFAHQTVARYFGRIDYYDKFGGLAVSAEEGARLAETATQKQNIDVTFLANHGIVVGGSTVAAAFDDLYYLERACRQQLFAMQSGKPLKLIPEDVIKLTAEQIERDREMFSIEHFTALSRVLENSPLHRFTF</sequence>
<evidence type="ECO:0000256" key="1">
    <source>
        <dbReference type="ARBA" id="ARBA00037961"/>
    </source>
</evidence>
<keyword evidence="4" id="KW-1185">Reference proteome</keyword>
<dbReference type="InterPro" id="IPR001303">
    <property type="entry name" value="Aldolase_II/adducin_N"/>
</dbReference>
<dbReference type="GO" id="GO:0005996">
    <property type="term" value="P:monosaccharide metabolic process"/>
    <property type="evidence" value="ECO:0007669"/>
    <property type="project" value="UniProtKB-ARBA"/>
</dbReference>
<keyword evidence="3" id="KW-0456">Lyase</keyword>
<dbReference type="InterPro" id="IPR051017">
    <property type="entry name" value="Aldolase-II_Adducin_sf"/>
</dbReference>
<name>A0A2Z2P1A6_9GAMM</name>
<dbReference type="OrthoDB" id="9786287at2"/>
<dbReference type="KEGG" id="gai:IMCC3135_16260"/>
<reference evidence="3 4" key="1">
    <citation type="submission" date="2016-12" db="EMBL/GenBank/DDBJ databases">
        <authorList>
            <person name="Song W.-J."/>
            <person name="Kurnit D.M."/>
        </authorList>
    </citation>
    <scope>NUCLEOTIDE SEQUENCE [LARGE SCALE GENOMIC DNA]</scope>
    <source>
        <strain evidence="3 4">IMCC3135</strain>
    </source>
</reference>
<dbReference type="PANTHER" id="PTHR10672:SF21">
    <property type="entry name" value="CLASS II ALDOLASE_ADDUCIN N-TERMINAL DOMAIN-CONTAINING PROTEIN"/>
    <property type="match status" value="1"/>
</dbReference>
<dbReference type="RefSeq" id="WP_088918545.1">
    <property type="nucleotide sequence ID" value="NZ_CP018632.1"/>
</dbReference>
<feature type="domain" description="Class II aldolase/adducin N-terminal" evidence="2">
    <location>
        <begin position="24"/>
        <end position="208"/>
    </location>
</feature>
<proteinExistence type="inferred from homology"/>